<dbReference type="Pfam" id="PF01585">
    <property type="entry name" value="G-patch"/>
    <property type="match status" value="1"/>
</dbReference>
<feature type="compositionally biased region" description="Acidic residues" evidence="6">
    <location>
        <begin position="304"/>
        <end position="313"/>
    </location>
</feature>
<dbReference type="SUPFAM" id="SSF57667">
    <property type="entry name" value="beta-beta-alpha zinc fingers"/>
    <property type="match status" value="6"/>
</dbReference>
<feature type="domain" description="C2H2-type" evidence="7">
    <location>
        <begin position="352"/>
        <end position="380"/>
    </location>
</feature>
<feature type="domain" description="C2H2-type" evidence="7">
    <location>
        <begin position="653"/>
        <end position="680"/>
    </location>
</feature>
<dbReference type="PROSITE" id="PS50157">
    <property type="entry name" value="ZINC_FINGER_C2H2_2"/>
    <property type="match status" value="13"/>
</dbReference>
<feature type="region of interest" description="Disordered" evidence="6">
    <location>
        <begin position="856"/>
        <end position="891"/>
    </location>
</feature>
<keyword evidence="2" id="KW-0677">Repeat</keyword>
<dbReference type="GO" id="GO:0008270">
    <property type="term" value="F:zinc ion binding"/>
    <property type="evidence" value="ECO:0007669"/>
    <property type="project" value="UniProtKB-KW"/>
</dbReference>
<dbReference type="PANTHER" id="PTHR24379">
    <property type="entry name" value="KRAB AND ZINC FINGER DOMAIN-CONTAINING"/>
    <property type="match status" value="1"/>
</dbReference>
<evidence type="ECO:0000256" key="6">
    <source>
        <dbReference type="SAM" id="MobiDB-lite"/>
    </source>
</evidence>
<dbReference type="PROSITE" id="PS00036">
    <property type="entry name" value="BZIP_BASIC"/>
    <property type="match status" value="1"/>
</dbReference>
<evidence type="ECO:0000256" key="1">
    <source>
        <dbReference type="ARBA" id="ARBA00022723"/>
    </source>
</evidence>
<evidence type="ECO:0000256" key="4">
    <source>
        <dbReference type="ARBA" id="ARBA00022833"/>
    </source>
</evidence>
<accession>A0AAV1PLI5</accession>
<feature type="domain" description="C2H2-type" evidence="7">
    <location>
        <begin position="765"/>
        <end position="792"/>
    </location>
</feature>
<dbReference type="InterPro" id="IPR013087">
    <property type="entry name" value="Znf_C2H2_type"/>
</dbReference>
<evidence type="ECO:0000256" key="3">
    <source>
        <dbReference type="ARBA" id="ARBA00022771"/>
    </source>
</evidence>
<protein>
    <submittedName>
        <fullName evidence="9">Zinc finger protein 420-like</fullName>
    </submittedName>
</protein>
<feature type="domain" description="C2H2-type" evidence="7">
    <location>
        <begin position="621"/>
        <end position="648"/>
    </location>
</feature>
<feature type="compositionally biased region" description="Basic and acidic residues" evidence="6">
    <location>
        <begin position="1130"/>
        <end position="1148"/>
    </location>
</feature>
<feature type="domain" description="G-patch" evidence="8">
    <location>
        <begin position="1074"/>
        <end position="1120"/>
    </location>
</feature>
<dbReference type="Pfam" id="PF12171">
    <property type="entry name" value="zf-C2H2_jaz"/>
    <property type="match status" value="1"/>
</dbReference>
<dbReference type="Pfam" id="PF00096">
    <property type="entry name" value="zf-C2H2"/>
    <property type="match status" value="8"/>
</dbReference>
<dbReference type="PROSITE" id="PS00028">
    <property type="entry name" value="ZINC_FINGER_C2H2_1"/>
    <property type="match status" value="10"/>
</dbReference>
<dbReference type="Pfam" id="PF12796">
    <property type="entry name" value="Ank_2"/>
    <property type="match status" value="1"/>
</dbReference>
<dbReference type="PROSITE" id="PS50174">
    <property type="entry name" value="G_PATCH"/>
    <property type="match status" value="1"/>
</dbReference>
<dbReference type="Gene3D" id="1.25.40.20">
    <property type="entry name" value="Ankyrin repeat-containing domain"/>
    <property type="match status" value="1"/>
</dbReference>
<feature type="region of interest" description="Disordered" evidence="6">
    <location>
        <begin position="432"/>
        <end position="531"/>
    </location>
</feature>
<feature type="region of interest" description="Disordered" evidence="6">
    <location>
        <begin position="209"/>
        <end position="319"/>
    </location>
</feature>
<feature type="domain" description="C2H2-type" evidence="7">
    <location>
        <begin position="566"/>
        <end position="589"/>
    </location>
</feature>
<keyword evidence="10" id="KW-1185">Reference proteome</keyword>
<dbReference type="InterPro" id="IPR004827">
    <property type="entry name" value="bZIP"/>
</dbReference>
<feature type="domain" description="C2H2-type" evidence="7">
    <location>
        <begin position="406"/>
        <end position="433"/>
    </location>
</feature>
<evidence type="ECO:0000259" key="8">
    <source>
        <dbReference type="PROSITE" id="PS50174"/>
    </source>
</evidence>
<feature type="compositionally biased region" description="Basic and acidic residues" evidence="6">
    <location>
        <begin position="497"/>
        <end position="529"/>
    </location>
</feature>
<feature type="compositionally biased region" description="Acidic residues" evidence="6">
    <location>
        <begin position="462"/>
        <end position="496"/>
    </location>
</feature>
<dbReference type="SMART" id="SM00443">
    <property type="entry name" value="G_patch"/>
    <property type="match status" value="1"/>
</dbReference>
<organism evidence="9 10">
    <name type="scientific">Scomber scombrus</name>
    <name type="common">Atlantic mackerel</name>
    <name type="synonym">Scomber vernalis</name>
    <dbReference type="NCBI Taxonomy" id="13677"/>
    <lineage>
        <taxon>Eukaryota</taxon>
        <taxon>Metazoa</taxon>
        <taxon>Chordata</taxon>
        <taxon>Craniata</taxon>
        <taxon>Vertebrata</taxon>
        <taxon>Euteleostomi</taxon>
        <taxon>Actinopterygii</taxon>
        <taxon>Neopterygii</taxon>
        <taxon>Teleostei</taxon>
        <taxon>Neoteleostei</taxon>
        <taxon>Acanthomorphata</taxon>
        <taxon>Pelagiaria</taxon>
        <taxon>Scombriformes</taxon>
        <taxon>Scombridae</taxon>
        <taxon>Scomber</taxon>
    </lineage>
</organism>
<feature type="domain" description="C2H2-type" evidence="7">
    <location>
        <begin position="380"/>
        <end position="403"/>
    </location>
</feature>
<evidence type="ECO:0000256" key="5">
    <source>
        <dbReference type="PROSITE-ProRule" id="PRU00042"/>
    </source>
</evidence>
<keyword evidence="4" id="KW-0862">Zinc</keyword>
<dbReference type="EMBL" id="CAWUFR010000186">
    <property type="protein sequence ID" value="CAK6971789.1"/>
    <property type="molecule type" value="Genomic_DNA"/>
</dbReference>
<gene>
    <name evidence="9" type="ORF">FSCOSCO3_A021607</name>
</gene>
<dbReference type="InterPro" id="IPR000467">
    <property type="entry name" value="G_patch_dom"/>
</dbReference>
<dbReference type="PANTHER" id="PTHR24379:SF127">
    <property type="entry name" value="BLOODY FINGERS-RELATED"/>
    <property type="match status" value="1"/>
</dbReference>
<feature type="domain" description="C2H2-type" evidence="7">
    <location>
        <begin position="594"/>
        <end position="621"/>
    </location>
</feature>
<comment type="caution">
    <text evidence="9">The sequence shown here is derived from an EMBL/GenBank/DDBJ whole genome shotgun (WGS) entry which is preliminary data.</text>
</comment>
<proteinExistence type="predicted"/>
<reference evidence="9 10" key="1">
    <citation type="submission" date="2024-01" db="EMBL/GenBank/DDBJ databases">
        <authorList>
            <person name="Alioto T."/>
            <person name="Alioto T."/>
            <person name="Gomez Garrido J."/>
        </authorList>
    </citation>
    <scope>NUCLEOTIDE SEQUENCE [LARGE SCALE GENOMIC DNA]</scope>
</reference>
<feature type="compositionally biased region" description="Basic and acidic residues" evidence="6">
    <location>
        <begin position="432"/>
        <end position="444"/>
    </location>
</feature>
<dbReference type="SMART" id="SM00355">
    <property type="entry name" value="ZnF_C2H2"/>
    <property type="match status" value="13"/>
</dbReference>
<feature type="domain" description="C2H2-type" evidence="7">
    <location>
        <begin position="684"/>
        <end position="711"/>
    </location>
</feature>
<dbReference type="InterPro" id="IPR002110">
    <property type="entry name" value="Ankyrin_rpt"/>
</dbReference>
<dbReference type="AlphaFoldDB" id="A0AAV1PLI5"/>
<keyword evidence="1" id="KW-0479">Metal-binding</keyword>
<feature type="domain" description="C2H2-type" evidence="7">
    <location>
        <begin position="712"/>
        <end position="739"/>
    </location>
</feature>
<feature type="domain" description="C2H2-type" evidence="7">
    <location>
        <begin position="323"/>
        <end position="351"/>
    </location>
</feature>
<dbReference type="GO" id="GO:0000977">
    <property type="term" value="F:RNA polymerase II transcription regulatory region sequence-specific DNA binding"/>
    <property type="evidence" value="ECO:0007669"/>
    <property type="project" value="TreeGrafter"/>
</dbReference>
<evidence type="ECO:0000313" key="10">
    <source>
        <dbReference type="Proteomes" id="UP001314229"/>
    </source>
</evidence>
<dbReference type="InterPro" id="IPR036770">
    <property type="entry name" value="Ankyrin_rpt-contain_sf"/>
</dbReference>
<dbReference type="GO" id="GO:0005634">
    <property type="term" value="C:nucleus"/>
    <property type="evidence" value="ECO:0007669"/>
    <property type="project" value="TreeGrafter"/>
</dbReference>
<dbReference type="SUPFAM" id="SSF48403">
    <property type="entry name" value="Ankyrin repeat"/>
    <property type="match status" value="1"/>
</dbReference>
<feature type="compositionally biased region" description="Basic and acidic residues" evidence="6">
    <location>
        <begin position="856"/>
        <end position="881"/>
    </location>
</feature>
<dbReference type="InterPro" id="IPR036236">
    <property type="entry name" value="Znf_C2H2_sf"/>
</dbReference>
<evidence type="ECO:0000256" key="2">
    <source>
        <dbReference type="ARBA" id="ARBA00022737"/>
    </source>
</evidence>
<feature type="region of interest" description="Disordered" evidence="6">
    <location>
        <begin position="1127"/>
        <end position="1163"/>
    </location>
</feature>
<evidence type="ECO:0000313" key="9">
    <source>
        <dbReference type="EMBL" id="CAK6971789.1"/>
    </source>
</evidence>
<keyword evidence="3 5" id="KW-0863">Zinc-finger</keyword>
<feature type="compositionally biased region" description="Basic residues" evidence="6">
    <location>
        <begin position="217"/>
        <end position="233"/>
    </location>
</feature>
<sequence length="1176" mass="133570">MGEVTVEVDEEVTEQDLLPEPLLIILSPPPPFLPVPGEPTIFWHKWLKAFEHYIEALGENELADSSKCVLLQNCLGQEGQRIFTALMQGETTYAAAISALTLYFTSDHTSQMHRLKFHQRAQMPGETVEQFVSALEELLSPCNYRDVQDKLILTQLIEKTNCPQLKERLFLEKETLTLATALVIGKEVESALNHPELFDIHEVSVDIGDDLDPPVRRVAKRGRPRRGEKRVKMKPCETKTPRRSSRNKDNYYYSNDKLQCSNNEDSKSADESNLPCDKGDDDNAASSSSHMIEEEEGFDKASNDGDDDEDEDFSLPQSKQKGPFCPICVDKRFRDANKLARHMRTHTKEKPFSCPVCTMTFSQSYHMTRHLRNQHGAGQHVCSTCGTSLGSFAELQSHKKTHTKVLSCPDCHEKFLNNGAFLSHIISHSKDRSTQTEGYQHCDDEKEQETTESSNKDNHESDDCDDDCDDCDDDDDEEDEDDAEDEQADADSGNDDAQDKESAVKVKLEDKDSDEAKSQDGDSKKEKVASKTKTKGHYCPICVDRRFRGPNKLARHMRTHTKEKPFSCPVCTMTFSQSYHMTRHLRNQHGLGQYICSKCGKSLGSWPELKAHKKTHAAEGLSCPACDKQFKEKAAFVNHLKSHKKVQPSPRCLVCNDCGKEFGRMYHLKRHIVTHRKATNGECYDCPKCQKSYAFPEDLNKHLEIHVKENNGTCPKCNQTFSSLEELETHMVVHEKSYQCGTCGKKFKVEYALKKHEQGHQDEQYYCSLCRKRFIKLSHYKRHIMVHDRRESRCPHCDSPAAPMQSSIMTTLGFTPAKEQDVFKAEAGEQSSSQTSRVISGEEARKFYENLIKDDRGADIGGKTHDGRERQIRSRNRESSRRVRRRRVRASEMQRLQTNTVVERRVGDESRETTAGETSNSERNMELCGLRFLRCAHEGDLSSLKELLSKGVDINFQDTYFWTAVMCASWSGQRAAVRLLLQLGAAWVGVVDTQGRDAKDLAVEAGHSGVLEELESYGRRPQTERQTESSDPQHQWCDVCCSEYSGSPSLHLSSTLHQFSLRRPPPTPYYCLPPSSNSYKMMLRCGWRPGTGLGPEGEGPKQPVATVLKRDQKGLGFGQLKRAKVTHFQAQDRDAVKPPSKEKEEQGGKGKRKEGIRKKEQNDKNWEIDFRNSFYL</sequence>
<name>A0AAV1PLI5_SCOSC</name>
<dbReference type="Proteomes" id="UP001314229">
    <property type="component" value="Unassembled WGS sequence"/>
</dbReference>
<dbReference type="InterPro" id="IPR022755">
    <property type="entry name" value="Znf_C2H2_jaz"/>
</dbReference>
<feature type="domain" description="C2H2-type" evidence="7">
    <location>
        <begin position="738"/>
        <end position="765"/>
    </location>
</feature>
<evidence type="ECO:0000259" key="7">
    <source>
        <dbReference type="PROSITE" id="PS50157"/>
    </source>
</evidence>
<dbReference type="FunFam" id="3.30.160.60:FF:002343">
    <property type="entry name" value="Zinc finger protein 33A"/>
    <property type="match status" value="2"/>
</dbReference>
<dbReference type="GO" id="GO:0000981">
    <property type="term" value="F:DNA-binding transcription factor activity, RNA polymerase II-specific"/>
    <property type="evidence" value="ECO:0007669"/>
    <property type="project" value="TreeGrafter"/>
</dbReference>
<feature type="compositionally biased region" description="Polar residues" evidence="6">
    <location>
        <begin position="252"/>
        <end position="263"/>
    </location>
</feature>
<dbReference type="Gene3D" id="3.30.160.60">
    <property type="entry name" value="Classic Zinc Finger"/>
    <property type="match status" value="9"/>
</dbReference>
<feature type="domain" description="C2H2-type" evidence="7">
    <location>
        <begin position="537"/>
        <end position="565"/>
    </location>
</feature>